<feature type="repeat" description="WD" evidence="9">
    <location>
        <begin position="576"/>
        <end position="610"/>
    </location>
</feature>
<dbReference type="InterPro" id="IPR001680">
    <property type="entry name" value="WD40_rpt"/>
</dbReference>
<dbReference type="SMART" id="SM00320">
    <property type="entry name" value="WD40"/>
    <property type="match status" value="7"/>
</dbReference>
<dbReference type="FunFam" id="2.130.10.10:FF:000503">
    <property type="entry name" value="Glucose repression regulatory protein TUP1"/>
    <property type="match status" value="1"/>
</dbReference>
<dbReference type="PRINTS" id="PR00320">
    <property type="entry name" value="GPROTEINBRPT"/>
</dbReference>
<dbReference type="STRING" id="745531.A0A0C3NMT7"/>
<feature type="repeat" description="WD" evidence="9">
    <location>
        <begin position="611"/>
        <end position="644"/>
    </location>
</feature>
<feature type="repeat" description="WD" evidence="9">
    <location>
        <begin position="804"/>
        <end position="836"/>
    </location>
</feature>
<dbReference type="AlphaFoldDB" id="A0A0C3NMT7"/>
<dbReference type="InterPro" id="IPR013890">
    <property type="entry name" value="Tscrpt_rep_Tup1_N"/>
</dbReference>
<evidence type="ECO:0000256" key="9">
    <source>
        <dbReference type="PROSITE-ProRule" id="PRU00221"/>
    </source>
</evidence>
<reference evidence="13 14" key="1">
    <citation type="journal article" date="2014" name="PLoS Genet.">
        <title>Analysis of the Phlebiopsis gigantea genome, transcriptome and secretome provides insight into its pioneer colonization strategies of wood.</title>
        <authorList>
            <person name="Hori C."/>
            <person name="Ishida T."/>
            <person name="Igarashi K."/>
            <person name="Samejima M."/>
            <person name="Suzuki H."/>
            <person name="Master E."/>
            <person name="Ferreira P."/>
            <person name="Ruiz-Duenas F.J."/>
            <person name="Held B."/>
            <person name="Canessa P."/>
            <person name="Larrondo L.F."/>
            <person name="Schmoll M."/>
            <person name="Druzhinina I.S."/>
            <person name="Kubicek C.P."/>
            <person name="Gaskell J.A."/>
            <person name="Kersten P."/>
            <person name="St John F."/>
            <person name="Glasner J."/>
            <person name="Sabat G."/>
            <person name="Splinter BonDurant S."/>
            <person name="Syed K."/>
            <person name="Yadav J."/>
            <person name="Mgbeahuruike A.C."/>
            <person name="Kovalchuk A."/>
            <person name="Asiegbu F.O."/>
            <person name="Lackner G."/>
            <person name="Hoffmeister D."/>
            <person name="Rencoret J."/>
            <person name="Gutierrez A."/>
            <person name="Sun H."/>
            <person name="Lindquist E."/>
            <person name="Barry K."/>
            <person name="Riley R."/>
            <person name="Grigoriev I.V."/>
            <person name="Henrissat B."/>
            <person name="Kues U."/>
            <person name="Berka R.M."/>
            <person name="Martinez A.T."/>
            <person name="Covert S.F."/>
            <person name="Blanchette R.A."/>
            <person name="Cullen D."/>
        </authorList>
    </citation>
    <scope>NUCLEOTIDE SEQUENCE [LARGE SCALE GENOMIC DNA]</scope>
    <source>
        <strain evidence="13 14">11061_1 CR5-6</strain>
    </source>
</reference>
<dbReference type="Gene3D" id="1.20.5.340">
    <property type="match status" value="1"/>
</dbReference>
<feature type="coiled-coil region" evidence="10">
    <location>
        <begin position="29"/>
        <end position="116"/>
    </location>
</feature>
<keyword evidence="6" id="KW-0804">Transcription</keyword>
<feature type="region of interest" description="Disordered" evidence="11">
    <location>
        <begin position="1"/>
        <end position="26"/>
    </location>
</feature>
<dbReference type="OrthoDB" id="17410at2759"/>
<feature type="domain" description="Transcriptional repressor Tup1 N-terminal" evidence="12">
    <location>
        <begin position="31"/>
        <end position="105"/>
    </location>
</feature>
<feature type="compositionally biased region" description="Basic and acidic residues" evidence="11">
    <location>
        <begin position="223"/>
        <end position="303"/>
    </location>
</feature>
<dbReference type="PROSITE" id="PS50082">
    <property type="entry name" value="WD_REPEATS_2"/>
    <property type="match status" value="6"/>
</dbReference>
<proteinExistence type="inferred from homology"/>
<evidence type="ECO:0000256" key="4">
    <source>
        <dbReference type="ARBA" id="ARBA00022737"/>
    </source>
</evidence>
<feature type="compositionally biased region" description="Basic and acidic residues" evidence="11">
    <location>
        <begin position="123"/>
        <end position="158"/>
    </location>
</feature>
<dbReference type="SUPFAM" id="SSF50978">
    <property type="entry name" value="WD40 repeat-like"/>
    <property type="match status" value="1"/>
</dbReference>
<evidence type="ECO:0000313" key="13">
    <source>
        <dbReference type="EMBL" id="KIP06349.1"/>
    </source>
</evidence>
<name>A0A0C3NMT7_PHLG1</name>
<dbReference type="CDD" id="cd00200">
    <property type="entry name" value="WD40"/>
    <property type="match status" value="1"/>
</dbReference>
<gene>
    <name evidence="13" type="ORF">PHLGIDRAFT_119054</name>
</gene>
<keyword evidence="2" id="KW-0678">Repressor</keyword>
<dbReference type="PANTHER" id="PTHR19848:SF8">
    <property type="entry name" value="F-BOX AND WD REPEAT DOMAIN CONTAINING 7"/>
    <property type="match status" value="1"/>
</dbReference>
<dbReference type="InterPro" id="IPR036322">
    <property type="entry name" value="WD40_repeat_dom_sf"/>
</dbReference>
<keyword evidence="4" id="KW-0677">Repeat</keyword>
<evidence type="ECO:0000256" key="2">
    <source>
        <dbReference type="ARBA" id="ARBA00022491"/>
    </source>
</evidence>
<evidence type="ECO:0000256" key="11">
    <source>
        <dbReference type="SAM" id="MobiDB-lite"/>
    </source>
</evidence>
<feature type="compositionally biased region" description="Low complexity" evidence="11">
    <location>
        <begin position="325"/>
        <end position="346"/>
    </location>
</feature>
<evidence type="ECO:0000256" key="5">
    <source>
        <dbReference type="ARBA" id="ARBA00023015"/>
    </source>
</evidence>
<feature type="repeat" description="WD" evidence="9">
    <location>
        <begin position="762"/>
        <end position="797"/>
    </location>
</feature>
<organism evidence="13 14">
    <name type="scientific">Phlebiopsis gigantea (strain 11061_1 CR5-6)</name>
    <name type="common">White-rot fungus</name>
    <name type="synonym">Peniophora gigantea</name>
    <dbReference type="NCBI Taxonomy" id="745531"/>
    <lineage>
        <taxon>Eukaryota</taxon>
        <taxon>Fungi</taxon>
        <taxon>Dikarya</taxon>
        <taxon>Basidiomycota</taxon>
        <taxon>Agaricomycotina</taxon>
        <taxon>Agaricomycetes</taxon>
        <taxon>Polyporales</taxon>
        <taxon>Phanerochaetaceae</taxon>
        <taxon>Phlebiopsis</taxon>
    </lineage>
</organism>
<feature type="compositionally biased region" description="Pro residues" evidence="11">
    <location>
        <begin position="426"/>
        <end position="446"/>
    </location>
</feature>
<evidence type="ECO:0000256" key="6">
    <source>
        <dbReference type="ARBA" id="ARBA00023163"/>
    </source>
</evidence>
<keyword evidence="14" id="KW-1185">Reference proteome</keyword>
<feature type="compositionally biased region" description="Gly residues" evidence="11">
    <location>
        <begin position="347"/>
        <end position="356"/>
    </location>
</feature>
<accession>A0A0C3NMT7</accession>
<protein>
    <recommendedName>
        <fullName evidence="12">Transcriptional repressor Tup1 N-terminal domain-containing protein</fullName>
    </recommendedName>
</protein>
<dbReference type="Pfam" id="PF08581">
    <property type="entry name" value="Tup_N"/>
    <property type="match status" value="1"/>
</dbReference>
<dbReference type="InterPro" id="IPR020472">
    <property type="entry name" value="WD40_PAC1"/>
</dbReference>
<feature type="region of interest" description="Disordered" evidence="11">
    <location>
        <begin position="213"/>
        <end position="490"/>
    </location>
</feature>
<feature type="compositionally biased region" description="Polar residues" evidence="11">
    <location>
        <begin position="412"/>
        <end position="424"/>
    </location>
</feature>
<dbReference type="HOGENOM" id="CLU_000288_57_23_1"/>
<evidence type="ECO:0000256" key="3">
    <source>
        <dbReference type="ARBA" id="ARBA00022574"/>
    </source>
</evidence>
<keyword evidence="3 9" id="KW-0853">WD repeat</keyword>
<feature type="repeat" description="WD" evidence="9">
    <location>
        <begin position="700"/>
        <end position="734"/>
    </location>
</feature>
<feature type="region of interest" description="Disordered" evidence="11">
    <location>
        <begin position="121"/>
        <end position="191"/>
    </location>
</feature>
<feature type="compositionally biased region" description="Polar residues" evidence="11">
    <location>
        <begin position="307"/>
        <end position="324"/>
    </location>
</feature>
<comment type="similarity">
    <text evidence="8">Belongs to the WD repeat TUP1 family.</text>
</comment>
<dbReference type="EMBL" id="KN840520">
    <property type="protein sequence ID" value="KIP06349.1"/>
    <property type="molecule type" value="Genomic_DNA"/>
</dbReference>
<evidence type="ECO:0000256" key="8">
    <source>
        <dbReference type="ARBA" id="ARBA00060760"/>
    </source>
</evidence>
<keyword evidence="5" id="KW-0805">Transcription regulation</keyword>
<feature type="repeat" description="WD" evidence="9">
    <location>
        <begin position="665"/>
        <end position="699"/>
    </location>
</feature>
<dbReference type="Gene3D" id="2.130.10.10">
    <property type="entry name" value="YVTN repeat-like/Quinoprotein amine dehydrogenase"/>
    <property type="match status" value="1"/>
</dbReference>
<keyword evidence="10" id="KW-0175">Coiled coil</keyword>
<comment type="subcellular location">
    <subcellularLocation>
        <location evidence="1">Nucleus</location>
    </subcellularLocation>
</comment>
<dbReference type="Proteomes" id="UP000053257">
    <property type="component" value="Unassembled WGS sequence"/>
</dbReference>
<dbReference type="InterPro" id="IPR019775">
    <property type="entry name" value="WD40_repeat_CS"/>
</dbReference>
<dbReference type="PANTHER" id="PTHR19848">
    <property type="entry name" value="WD40 REPEAT PROTEIN"/>
    <property type="match status" value="1"/>
</dbReference>
<evidence type="ECO:0000313" key="14">
    <source>
        <dbReference type="Proteomes" id="UP000053257"/>
    </source>
</evidence>
<dbReference type="GO" id="GO:0005634">
    <property type="term" value="C:nucleus"/>
    <property type="evidence" value="ECO:0007669"/>
    <property type="project" value="UniProtKB-SubCell"/>
</dbReference>
<dbReference type="Pfam" id="PF00400">
    <property type="entry name" value="WD40"/>
    <property type="match status" value="7"/>
</dbReference>
<evidence type="ECO:0000259" key="12">
    <source>
        <dbReference type="Pfam" id="PF08581"/>
    </source>
</evidence>
<evidence type="ECO:0000256" key="1">
    <source>
        <dbReference type="ARBA" id="ARBA00004123"/>
    </source>
</evidence>
<dbReference type="PROSITE" id="PS00678">
    <property type="entry name" value="WD_REPEATS_1"/>
    <property type="match status" value="4"/>
</dbReference>
<evidence type="ECO:0000256" key="7">
    <source>
        <dbReference type="ARBA" id="ARBA00023242"/>
    </source>
</evidence>
<sequence length="846" mass="92597">MASSIYNHKHLQPAGAATQGPSLQSHHSVARLNDAFETIRQEYDQLLRELDQIRTQRDEFENKLTGQVNELNIIRSTLYALEDDHRKVRAQYEEDLRKVQAEFAQYKARVEGITREGIASLGRGDRDRDRDRERDRDRDRDRERDRDRDMRIDREAPRDPMGLPGPPPRADAREGLGLGRALGMPGAPPPGIPPEGQLGGIPHAAPVGLGVGAGPGGGGGYDFYRDDRGRERERDADRIADRSGRMDSRMVDRDMREREMRERERERERMDRERERDREMRDRERDVKRVKTEQTRGKMDRIDPYSPSMQTLPHQTPHASHQSISLAPAPSGPQQSPSTSHPNAGPSGPGVTGGPSGSTHQTPKIPPAAGPGSYGPHGTPSSAGPQQPPTPSTLHNTGPPSTSGPGAPPVLHNSNPSTLPSGSNGLPPPPAALPPPPSQLPPPPPSAQQQQQQQQQPPPPPLQDRDVTMSDGYAGGPVVDLSLDPHSVPPELKKEGQDWFAVFNPAAIKDGKKKLNVDLVHTLTHESVVCCVKFSADGKYLATGCNRSAQIYDTKSGAKTCVLVDEDASKTGDLYIRSVCFSPDGKYLATGAEDKQIRIWDIAKKRIRNIFEGHQQEIYSLDFSKDGRFIVSGSGDKTAKIWDMAEQCLYKSLSIDEPDNVDAGVTSVCISPDGTLVAAGSLDTVVRIWDVQTGKLVERLKGHRDSVYSVAFTPDGRGLVSGSLDKTLKYWDVQPINERRKNGLKNGAPAVLDRTSACMMNFTGHKDYVLSVAVSHDGQWVVSGSKDRGVQFWDAKSAVVQCMLQGHKNSVISIDLSPVGSLLATGSGDWQARIWSYNPMPANSAN</sequence>
<evidence type="ECO:0000256" key="10">
    <source>
        <dbReference type="SAM" id="Coils"/>
    </source>
</evidence>
<dbReference type="PROSITE" id="PS50294">
    <property type="entry name" value="WD_REPEATS_REGION"/>
    <property type="match status" value="6"/>
</dbReference>
<dbReference type="InterPro" id="IPR015943">
    <property type="entry name" value="WD40/YVTN_repeat-like_dom_sf"/>
</dbReference>
<keyword evidence="7" id="KW-0539">Nucleus</keyword>